<comment type="caution">
    <text evidence="2">The sequence shown here is derived from an EMBL/GenBank/DDBJ whole genome shotgun (WGS) entry which is preliminary data.</text>
</comment>
<dbReference type="GO" id="GO:0051920">
    <property type="term" value="F:peroxiredoxin activity"/>
    <property type="evidence" value="ECO:0007669"/>
    <property type="project" value="InterPro"/>
</dbReference>
<dbReference type="Proteomes" id="UP000241434">
    <property type="component" value="Unassembled WGS sequence"/>
</dbReference>
<dbReference type="PANTHER" id="PTHR33930">
    <property type="entry name" value="ALKYL HYDROPEROXIDE REDUCTASE AHPD"/>
    <property type="match status" value="1"/>
</dbReference>
<name>A0A2P7PZZ6_9FIRM</name>
<dbReference type="EMBL" id="JYGE01000005">
    <property type="protein sequence ID" value="PSJ31287.1"/>
    <property type="molecule type" value="Genomic_DNA"/>
</dbReference>
<dbReference type="NCBIfam" id="TIGR04169">
    <property type="entry name" value="perox_w_seleSAM"/>
    <property type="match status" value="1"/>
</dbReference>
<feature type="domain" description="Carboxymuconolactone decarboxylase-like" evidence="1">
    <location>
        <begin position="27"/>
        <end position="93"/>
    </location>
</feature>
<dbReference type="InterPro" id="IPR029032">
    <property type="entry name" value="AhpD-like"/>
</dbReference>
<dbReference type="InterPro" id="IPR003779">
    <property type="entry name" value="CMD-like"/>
</dbReference>
<dbReference type="Pfam" id="PF02627">
    <property type="entry name" value="CMD"/>
    <property type="match status" value="1"/>
</dbReference>
<dbReference type="InterPro" id="IPR026445">
    <property type="entry name" value="AlkhydPrxdase/COmuclacdeCOase"/>
</dbReference>
<dbReference type="OrthoDB" id="9806086at2"/>
<gene>
    <name evidence="2" type="ORF">UF10_06520</name>
</gene>
<keyword evidence="3" id="KW-1185">Reference proteome</keyword>
<dbReference type="NCBIfam" id="TIGR00778">
    <property type="entry name" value="ahpD_dom"/>
    <property type="match status" value="1"/>
</dbReference>
<protein>
    <submittedName>
        <fullName evidence="2">4-carboxymuconolactone decarboxylase</fullName>
    </submittedName>
</protein>
<evidence type="ECO:0000313" key="2">
    <source>
        <dbReference type="EMBL" id="PSJ31287.1"/>
    </source>
</evidence>
<dbReference type="RefSeq" id="WP_106777025.1">
    <property type="nucleotide sequence ID" value="NZ_JBGGGQ010000005.1"/>
</dbReference>
<reference evidence="2" key="1">
    <citation type="thesis" date="2015" institute="Rutgers" country="The State University of New Jersey, 14 College Farm Rd., New Brunswick, NJ, USA">
        <title>Ammonia toxicity in bacteria and its implications for treatment of and resource recovery from highly nitrogenous organic wastes.</title>
        <authorList>
            <person name="Luther A.K."/>
        </authorList>
    </citation>
    <scope>NUCLEOTIDE SEQUENCE</scope>
    <source>
        <strain evidence="2">RT-10B</strain>
    </source>
</reference>
<evidence type="ECO:0000313" key="3">
    <source>
        <dbReference type="Proteomes" id="UP000241434"/>
    </source>
</evidence>
<dbReference type="Gene3D" id="1.20.1290.10">
    <property type="entry name" value="AhpD-like"/>
    <property type="match status" value="1"/>
</dbReference>
<dbReference type="InterPro" id="IPR004675">
    <property type="entry name" value="AhpD_core"/>
</dbReference>
<accession>A0A2P7PZZ6</accession>
<dbReference type="SUPFAM" id="SSF69118">
    <property type="entry name" value="AhpD-like"/>
    <property type="match status" value="1"/>
</dbReference>
<organism evidence="2 3">
    <name type="scientific">Peptostreptococcus russellii</name>
    <dbReference type="NCBI Taxonomy" id="215200"/>
    <lineage>
        <taxon>Bacteria</taxon>
        <taxon>Bacillati</taxon>
        <taxon>Bacillota</taxon>
        <taxon>Clostridia</taxon>
        <taxon>Peptostreptococcales</taxon>
        <taxon>Peptostreptococcaceae</taxon>
        <taxon>Peptostreptococcus</taxon>
    </lineage>
</organism>
<evidence type="ECO:0000259" key="1">
    <source>
        <dbReference type="Pfam" id="PF02627"/>
    </source>
</evidence>
<proteinExistence type="predicted"/>
<sequence>MDYYFEKEDLAKFGQGVLRENAEEMWDKFMEYYGSVFEEGALTTREKTLVALGVALAEQCPYCIDAYTNACLERGCDQDQIVEVAHVTSVIKSGATLAFGVQSKNILEKKSMK</sequence>
<dbReference type="PANTHER" id="PTHR33930:SF2">
    <property type="entry name" value="BLR3452 PROTEIN"/>
    <property type="match status" value="1"/>
</dbReference>
<dbReference type="AlphaFoldDB" id="A0A2P7PZZ6"/>